<organism evidence="1 2">
    <name type="scientific">Diploscapter pachys</name>
    <dbReference type="NCBI Taxonomy" id="2018661"/>
    <lineage>
        <taxon>Eukaryota</taxon>
        <taxon>Metazoa</taxon>
        <taxon>Ecdysozoa</taxon>
        <taxon>Nematoda</taxon>
        <taxon>Chromadorea</taxon>
        <taxon>Rhabditida</taxon>
        <taxon>Rhabditina</taxon>
        <taxon>Rhabditomorpha</taxon>
        <taxon>Rhabditoidea</taxon>
        <taxon>Rhabditidae</taxon>
        <taxon>Diploscapter</taxon>
    </lineage>
</organism>
<accession>A0A2A2KGI7</accession>
<sequence>MVLSRQYSSSDICSSHIGRTIISMRRFATIPYVPLHLNQFDLHQYIDENEPECESNVSAPLAEHDLRVSCILVRQHLRLLLQGAHEQGQLVFLR</sequence>
<evidence type="ECO:0000313" key="2">
    <source>
        <dbReference type="Proteomes" id="UP000218231"/>
    </source>
</evidence>
<dbReference type="EMBL" id="LIAE01008680">
    <property type="protein sequence ID" value="PAV72963.1"/>
    <property type="molecule type" value="Genomic_DNA"/>
</dbReference>
<proteinExistence type="predicted"/>
<reference evidence="1 2" key="1">
    <citation type="journal article" date="2017" name="Curr. Biol.">
        <title>Genome architecture and evolution of a unichromosomal asexual nematode.</title>
        <authorList>
            <person name="Fradin H."/>
            <person name="Zegar C."/>
            <person name="Gutwein M."/>
            <person name="Lucas J."/>
            <person name="Kovtun M."/>
            <person name="Corcoran D."/>
            <person name="Baugh L.R."/>
            <person name="Kiontke K."/>
            <person name="Gunsalus K."/>
            <person name="Fitch D.H."/>
            <person name="Piano F."/>
        </authorList>
    </citation>
    <scope>NUCLEOTIDE SEQUENCE [LARGE SCALE GENOMIC DNA]</scope>
    <source>
        <strain evidence="1">PF1309</strain>
    </source>
</reference>
<gene>
    <name evidence="1" type="ORF">WR25_09804</name>
</gene>
<evidence type="ECO:0000313" key="1">
    <source>
        <dbReference type="EMBL" id="PAV72963.1"/>
    </source>
</evidence>
<keyword evidence="2" id="KW-1185">Reference proteome</keyword>
<dbReference type="AlphaFoldDB" id="A0A2A2KGI7"/>
<name>A0A2A2KGI7_9BILA</name>
<dbReference type="Proteomes" id="UP000218231">
    <property type="component" value="Unassembled WGS sequence"/>
</dbReference>
<comment type="caution">
    <text evidence="1">The sequence shown here is derived from an EMBL/GenBank/DDBJ whole genome shotgun (WGS) entry which is preliminary data.</text>
</comment>
<protein>
    <submittedName>
        <fullName evidence="1">Uncharacterized protein</fullName>
    </submittedName>
</protein>